<dbReference type="Proteomes" id="UP000254848">
    <property type="component" value="Unassembled WGS sequence"/>
</dbReference>
<dbReference type="Gene3D" id="3.30.1660.10">
    <property type="entry name" value="Flavin-binding protein dodecin"/>
    <property type="match status" value="1"/>
</dbReference>
<dbReference type="PANTHER" id="PTHR34156:SF5">
    <property type="entry name" value="OUTER MEMBRANE PROTEIN"/>
    <property type="match status" value="1"/>
</dbReference>
<dbReference type="SUPFAM" id="SSF159871">
    <property type="entry name" value="YdgH-like"/>
    <property type="match status" value="1"/>
</dbReference>
<dbReference type="Pfam" id="PF07338">
    <property type="entry name" value="YdgH_BhsA-like"/>
    <property type="match status" value="1"/>
</dbReference>
<keyword evidence="1 2" id="KW-0732">Signal</keyword>
<dbReference type="InterPro" id="IPR010854">
    <property type="entry name" value="YdgH/BhsA/McbA-like_dom"/>
</dbReference>
<comment type="caution">
    <text evidence="4">The sequence shown here is derived from an EMBL/GenBank/DDBJ whole genome shotgun (WGS) entry which is preliminary data.</text>
</comment>
<dbReference type="EMBL" id="QRAP01000002">
    <property type="protein sequence ID" value="RDK95640.1"/>
    <property type="molecule type" value="Genomic_DNA"/>
</dbReference>
<dbReference type="NCBIfam" id="NF033776">
    <property type="entry name" value="stress_YhcN"/>
    <property type="match status" value="1"/>
</dbReference>
<dbReference type="InterPro" id="IPR025543">
    <property type="entry name" value="Dodecin-like"/>
</dbReference>
<protein>
    <submittedName>
        <fullName evidence="4">Uncharacterized protein DUF1471</fullName>
    </submittedName>
</protein>
<evidence type="ECO:0000313" key="4">
    <source>
        <dbReference type="EMBL" id="RDK95640.1"/>
    </source>
</evidence>
<reference evidence="4 5" key="1">
    <citation type="submission" date="2018-07" db="EMBL/GenBank/DDBJ databases">
        <title>Genomic Encyclopedia of Type Strains, Phase IV (KMG-IV): sequencing the most valuable type-strain genomes for metagenomic binning, comparative biology and taxonomic classification.</title>
        <authorList>
            <person name="Goeker M."/>
        </authorList>
    </citation>
    <scope>NUCLEOTIDE SEQUENCE [LARGE SCALE GENOMIC DNA]</scope>
    <source>
        <strain evidence="4 5">DSM 103736</strain>
    </source>
</reference>
<feature type="signal peptide" evidence="2">
    <location>
        <begin position="1"/>
        <end position="22"/>
    </location>
</feature>
<evidence type="ECO:0000259" key="3">
    <source>
        <dbReference type="Pfam" id="PF07338"/>
    </source>
</evidence>
<proteinExistence type="predicted"/>
<dbReference type="AlphaFoldDB" id="A0A370R136"/>
<feature type="domain" description="YdgH/BhsA/McbA-like" evidence="3">
    <location>
        <begin position="34"/>
        <end position="87"/>
    </location>
</feature>
<dbReference type="InterPro" id="IPR051096">
    <property type="entry name" value="BhsA/McbA_stress_biofilm_assoc"/>
</dbReference>
<accession>A0A370R136</accession>
<evidence type="ECO:0000313" key="5">
    <source>
        <dbReference type="Proteomes" id="UP000254848"/>
    </source>
</evidence>
<dbReference type="RefSeq" id="WP_115457386.1">
    <property type="nucleotide sequence ID" value="NZ_QRAP01000002.1"/>
</dbReference>
<sequence length="87" mass="9084">MKVKSSIATLVVLSSLSFGVFAAQPVDNAQAARLQSVGTVTVSGTNAAPSDIREALSAKADKMGASAFRVIELREDGNFHATAEIYK</sequence>
<gene>
    <name evidence="4" type="ORF">C8D90_102115</name>
</gene>
<dbReference type="InterPro" id="IPR036275">
    <property type="entry name" value="YdgH-like_sf"/>
</dbReference>
<feature type="chain" id="PRO_5016868559" evidence="2">
    <location>
        <begin position="23"/>
        <end position="87"/>
    </location>
</feature>
<name>A0A370R136_9GAMM</name>
<organism evidence="4 5">
    <name type="scientific">Enterobacillus tribolii</name>
    <dbReference type="NCBI Taxonomy" id="1487935"/>
    <lineage>
        <taxon>Bacteria</taxon>
        <taxon>Pseudomonadati</taxon>
        <taxon>Pseudomonadota</taxon>
        <taxon>Gammaproteobacteria</taxon>
        <taxon>Enterobacterales</taxon>
        <taxon>Hafniaceae</taxon>
        <taxon>Enterobacillus</taxon>
    </lineage>
</organism>
<dbReference type="OrthoDB" id="6540189at2"/>
<evidence type="ECO:0000256" key="2">
    <source>
        <dbReference type="SAM" id="SignalP"/>
    </source>
</evidence>
<keyword evidence="5" id="KW-1185">Reference proteome</keyword>
<evidence type="ECO:0000256" key="1">
    <source>
        <dbReference type="ARBA" id="ARBA00022729"/>
    </source>
</evidence>
<dbReference type="PANTHER" id="PTHR34156">
    <property type="entry name" value="OUTER MEMBRANE PROTEIN-RELATED-RELATED"/>
    <property type="match status" value="1"/>
</dbReference>
<dbReference type="InterPro" id="IPR047775">
    <property type="entry name" value="Stress_YhcN-like"/>
</dbReference>